<name>A0A1I5YTQ1_9BACT</name>
<feature type="signal peptide" evidence="1">
    <location>
        <begin position="1"/>
        <end position="27"/>
    </location>
</feature>
<keyword evidence="3" id="KW-1185">Reference proteome</keyword>
<evidence type="ECO:0000313" key="2">
    <source>
        <dbReference type="EMBL" id="SFQ47490.1"/>
    </source>
</evidence>
<sequence>MRTCRYIRRKANVNSLSASLFFQPGLAAGGHDDEYEKEADVVAGNIMMKETSAGKKFFPPVDIRPLQQHDKEEALVAGPQTASYLNNLSGGKALPASEKAFFESAMRYDFQMCVFMQMLLPVHRQNN</sequence>
<feature type="chain" id="PRO_5011521969" evidence="1">
    <location>
        <begin position="28"/>
        <end position="127"/>
    </location>
</feature>
<accession>A0A1I5YTQ1</accession>
<dbReference type="AlphaFoldDB" id="A0A1I5YTQ1"/>
<dbReference type="Proteomes" id="UP000199031">
    <property type="component" value="Unassembled WGS sequence"/>
</dbReference>
<gene>
    <name evidence="2" type="ORF">SAMN05444277_11412</name>
</gene>
<proteinExistence type="predicted"/>
<dbReference type="EMBL" id="FOXQ01000014">
    <property type="protein sequence ID" value="SFQ47490.1"/>
    <property type="molecule type" value="Genomic_DNA"/>
</dbReference>
<keyword evidence="1" id="KW-0732">Signal</keyword>
<evidence type="ECO:0000256" key="1">
    <source>
        <dbReference type="SAM" id="SignalP"/>
    </source>
</evidence>
<reference evidence="2 3" key="1">
    <citation type="submission" date="2016-10" db="EMBL/GenBank/DDBJ databases">
        <authorList>
            <person name="de Groot N.N."/>
        </authorList>
    </citation>
    <scope>NUCLEOTIDE SEQUENCE [LARGE SCALE GENOMIC DNA]</scope>
    <source>
        <strain evidence="2 3">DSM 28286</strain>
    </source>
</reference>
<organism evidence="2 3">
    <name type="scientific">Parafilimonas terrae</name>
    <dbReference type="NCBI Taxonomy" id="1465490"/>
    <lineage>
        <taxon>Bacteria</taxon>
        <taxon>Pseudomonadati</taxon>
        <taxon>Bacteroidota</taxon>
        <taxon>Chitinophagia</taxon>
        <taxon>Chitinophagales</taxon>
        <taxon>Chitinophagaceae</taxon>
        <taxon>Parafilimonas</taxon>
    </lineage>
</organism>
<protein>
    <submittedName>
        <fullName evidence="2">Uncharacterized protein</fullName>
    </submittedName>
</protein>
<dbReference type="STRING" id="1465490.SAMN05444277_11412"/>
<evidence type="ECO:0000313" key="3">
    <source>
        <dbReference type="Proteomes" id="UP000199031"/>
    </source>
</evidence>